<evidence type="ECO:0000313" key="1">
    <source>
        <dbReference type="EMBL" id="SMP00131.1"/>
    </source>
</evidence>
<dbReference type="AlphaFoldDB" id="A0A521FW60"/>
<reference evidence="1 2" key="1">
    <citation type="submission" date="2017-05" db="EMBL/GenBank/DDBJ databases">
        <authorList>
            <person name="Varghese N."/>
            <person name="Submissions S."/>
        </authorList>
    </citation>
    <scope>NUCLEOTIDE SEQUENCE [LARGE SCALE GENOMIC DNA]</scope>
    <source>
        <strain evidence="1 2">DSM 29506</strain>
    </source>
</reference>
<organism evidence="1 2">
    <name type="scientific">Thalassovita litoralis</name>
    <dbReference type="NCBI Taxonomy" id="1010611"/>
    <lineage>
        <taxon>Bacteria</taxon>
        <taxon>Pseudomonadati</taxon>
        <taxon>Pseudomonadota</taxon>
        <taxon>Alphaproteobacteria</taxon>
        <taxon>Rhodobacterales</taxon>
        <taxon>Roseobacteraceae</taxon>
        <taxon>Thalassovita</taxon>
    </lineage>
</organism>
<dbReference type="RefSeq" id="WP_142495127.1">
    <property type="nucleotide sequence ID" value="NZ_FXTO01000073.1"/>
</dbReference>
<evidence type="ECO:0000313" key="2">
    <source>
        <dbReference type="Proteomes" id="UP000316030"/>
    </source>
</evidence>
<dbReference type="Proteomes" id="UP000316030">
    <property type="component" value="Unassembled WGS sequence"/>
</dbReference>
<gene>
    <name evidence="1" type="ORF">SAMN06265173_1732</name>
</gene>
<name>A0A521FW60_9RHOB</name>
<protein>
    <submittedName>
        <fullName evidence="1">Uncharacterized protein</fullName>
    </submittedName>
</protein>
<dbReference type="EMBL" id="FXTO01000073">
    <property type="protein sequence ID" value="SMP00131.1"/>
    <property type="molecule type" value="Genomic_DNA"/>
</dbReference>
<accession>A0A521FW60</accession>
<sequence>MKLVSAFEQQPQGVLYGLVRRADGSPRIDDVAKLHPGQISLLSAAERAALGIWQGPLAIDAQGIKRLTRISATEFEATDALVAASEIWDGSARWRLTERTDCPAGETLTLEI</sequence>
<proteinExistence type="predicted"/>
<keyword evidence="2" id="KW-1185">Reference proteome</keyword>